<sequence length="554" mass="59138">MLTVAAKLFPIFVVHNEPKRALLLFIVWSITTSPASVGTDMVYNYYSSGGNTDLFIMNAVIRCSIEAAKFYVLYRFYRLYNRLGAEERPIVVEGTAAGASPTVLAVTASGGGARTTAAEAKESRTGAAHFRRRTPYGAGPVPTKSVMATDAASDDPSLHGHSATVVQGSTALVAQHGLSYRRRSTSSHPSDIGQDAAATTDGGGLGQNVEYKPGNDLHLGADLGRAGSRKQSYEFGGSSGSAKASPTNAASDTSSPVSSLSGKPQRRPGRRLSIVSPTHTAMHVANVLQPVPETAPLPDGNAAVAVVQSSPASASVRSILRNQQDGLPSRLYQNQHQKTGKEEHVTKPLAAREDVAVLMTAEGVAAPERTLALQRQGRRGSTPSYSPDRSAAAKEGVMSHEETSMTTTSPTTTRRREDRKSKAASKGRSRSGERSKTRSKSSKHLRTSPRTSSLKKTSSPSSPEESTALPSSTDQEIQTWVLAPDVDVIQKHILAAYVVRHPQPATATSPPSKSPLPSPERCWNAKSILRYPARRVNNDVVHHWGLPPQKTLPH</sequence>
<dbReference type="AlphaFoldDB" id="A0A9D4Q7M4"/>
<feature type="compositionally biased region" description="Polar residues" evidence="1">
    <location>
        <begin position="240"/>
        <end position="262"/>
    </location>
</feature>
<feature type="region of interest" description="Disordered" evidence="1">
    <location>
        <begin position="117"/>
        <end position="142"/>
    </location>
</feature>
<dbReference type="Proteomes" id="UP000821837">
    <property type="component" value="Unassembled WGS sequence"/>
</dbReference>
<evidence type="ECO:0000256" key="1">
    <source>
        <dbReference type="SAM" id="MobiDB-lite"/>
    </source>
</evidence>
<feature type="region of interest" description="Disordered" evidence="1">
    <location>
        <begin position="368"/>
        <end position="474"/>
    </location>
</feature>
<proteinExistence type="predicted"/>
<accession>A0A9D4Q7M4</accession>
<reference evidence="2" key="2">
    <citation type="submission" date="2021-09" db="EMBL/GenBank/DDBJ databases">
        <authorList>
            <person name="Jia N."/>
            <person name="Wang J."/>
            <person name="Shi W."/>
            <person name="Du L."/>
            <person name="Sun Y."/>
            <person name="Zhan W."/>
            <person name="Jiang J."/>
            <person name="Wang Q."/>
            <person name="Zhang B."/>
            <person name="Ji P."/>
            <person name="Sakyi L.B."/>
            <person name="Cui X."/>
            <person name="Yuan T."/>
            <person name="Jiang B."/>
            <person name="Yang W."/>
            <person name="Lam T.T.-Y."/>
            <person name="Chang Q."/>
            <person name="Ding S."/>
            <person name="Wang X."/>
            <person name="Zhu J."/>
            <person name="Ruan X."/>
            <person name="Zhao L."/>
            <person name="Wei J."/>
            <person name="Que T."/>
            <person name="Du C."/>
            <person name="Cheng J."/>
            <person name="Dai P."/>
            <person name="Han X."/>
            <person name="Huang E."/>
            <person name="Gao Y."/>
            <person name="Liu J."/>
            <person name="Shao H."/>
            <person name="Ye R."/>
            <person name="Li L."/>
            <person name="Wei W."/>
            <person name="Wang X."/>
            <person name="Wang C."/>
            <person name="Huo Q."/>
            <person name="Li W."/>
            <person name="Guo W."/>
            <person name="Chen H."/>
            <person name="Chen S."/>
            <person name="Zhou L."/>
            <person name="Zhou L."/>
            <person name="Ni X."/>
            <person name="Tian J."/>
            <person name="Zhou Y."/>
            <person name="Sheng Y."/>
            <person name="Liu T."/>
            <person name="Pan Y."/>
            <person name="Xia L."/>
            <person name="Li J."/>
            <person name="Zhao F."/>
            <person name="Cao W."/>
        </authorList>
    </citation>
    <scope>NUCLEOTIDE SEQUENCE</scope>
    <source>
        <strain evidence="2">Rsan-2018</strain>
        <tissue evidence="2">Larvae</tissue>
    </source>
</reference>
<evidence type="ECO:0000313" key="2">
    <source>
        <dbReference type="EMBL" id="KAH7969334.1"/>
    </source>
</evidence>
<keyword evidence="3" id="KW-1185">Reference proteome</keyword>
<feature type="compositionally biased region" description="Low complexity" evidence="1">
    <location>
        <begin position="448"/>
        <end position="473"/>
    </location>
</feature>
<feature type="region of interest" description="Disordered" evidence="1">
    <location>
        <begin position="179"/>
        <end position="271"/>
    </location>
</feature>
<organism evidence="2 3">
    <name type="scientific">Rhipicephalus sanguineus</name>
    <name type="common">Brown dog tick</name>
    <name type="synonym">Ixodes sanguineus</name>
    <dbReference type="NCBI Taxonomy" id="34632"/>
    <lineage>
        <taxon>Eukaryota</taxon>
        <taxon>Metazoa</taxon>
        <taxon>Ecdysozoa</taxon>
        <taxon>Arthropoda</taxon>
        <taxon>Chelicerata</taxon>
        <taxon>Arachnida</taxon>
        <taxon>Acari</taxon>
        <taxon>Parasitiformes</taxon>
        <taxon>Ixodida</taxon>
        <taxon>Ixodoidea</taxon>
        <taxon>Ixodidae</taxon>
        <taxon>Rhipicephalinae</taxon>
        <taxon>Rhipicephalus</taxon>
        <taxon>Rhipicephalus</taxon>
    </lineage>
</organism>
<feature type="compositionally biased region" description="Basic residues" evidence="1">
    <location>
        <begin position="437"/>
        <end position="447"/>
    </location>
</feature>
<dbReference type="EMBL" id="JABSTV010001248">
    <property type="protein sequence ID" value="KAH7969334.1"/>
    <property type="molecule type" value="Genomic_DNA"/>
</dbReference>
<gene>
    <name evidence="2" type="ORF">HPB52_016761</name>
</gene>
<comment type="caution">
    <text evidence="2">The sequence shown here is derived from an EMBL/GenBank/DDBJ whole genome shotgun (WGS) entry which is preliminary data.</text>
</comment>
<name>A0A9D4Q7M4_RHISA</name>
<protein>
    <submittedName>
        <fullName evidence="2">Uncharacterized protein</fullName>
    </submittedName>
</protein>
<evidence type="ECO:0000313" key="3">
    <source>
        <dbReference type="Proteomes" id="UP000821837"/>
    </source>
</evidence>
<reference evidence="2" key="1">
    <citation type="journal article" date="2020" name="Cell">
        <title>Large-Scale Comparative Analyses of Tick Genomes Elucidate Their Genetic Diversity and Vector Capacities.</title>
        <authorList>
            <consortium name="Tick Genome and Microbiome Consortium (TIGMIC)"/>
            <person name="Jia N."/>
            <person name="Wang J."/>
            <person name="Shi W."/>
            <person name="Du L."/>
            <person name="Sun Y."/>
            <person name="Zhan W."/>
            <person name="Jiang J.F."/>
            <person name="Wang Q."/>
            <person name="Zhang B."/>
            <person name="Ji P."/>
            <person name="Bell-Sakyi L."/>
            <person name="Cui X.M."/>
            <person name="Yuan T.T."/>
            <person name="Jiang B.G."/>
            <person name="Yang W.F."/>
            <person name="Lam T.T."/>
            <person name="Chang Q.C."/>
            <person name="Ding S.J."/>
            <person name="Wang X.J."/>
            <person name="Zhu J.G."/>
            <person name="Ruan X.D."/>
            <person name="Zhao L."/>
            <person name="Wei J.T."/>
            <person name="Ye R.Z."/>
            <person name="Que T.C."/>
            <person name="Du C.H."/>
            <person name="Zhou Y.H."/>
            <person name="Cheng J.X."/>
            <person name="Dai P.F."/>
            <person name="Guo W.B."/>
            <person name="Han X.H."/>
            <person name="Huang E.J."/>
            <person name="Li L.F."/>
            <person name="Wei W."/>
            <person name="Gao Y.C."/>
            <person name="Liu J.Z."/>
            <person name="Shao H.Z."/>
            <person name="Wang X."/>
            <person name="Wang C.C."/>
            <person name="Yang T.C."/>
            <person name="Huo Q.B."/>
            <person name="Li W."/>
            <person name="Chen H.Y."/>
            <person name="Chen S.E."/>
            <person name="Zhou L.G."/>
            <person name="Ni X.B."/>
            <person name="Tian J.H."/>
            <person name="Sheng Y."/>
            <person name="Liu T."/>
            <person name="Pan Y.S."/>
            <person name="Xia L.Y."/>
            <person name="Li J."/>
            <person name="Zhao F."/>
            <person name="Cao W.C."/>
        </authorList>
    </citation>
    <scope>NUCLEOTIDE SEQUENCE</scope>
    <source>
        <strain evidence="2">Rsan-2018</strain>
    </source>
</reference>